<proteinExistence type="predicted"/>
<reference evidence="1" key="1">
    <citation type="journal article" date="2020" name="New Phytol.">
        <title>Comparative genomics reveals dynamic genome evolution in host specialist ectomycorrhizal fungi.</title>
        <authorList>
            <person name="Lofgren L.A."/>
            <person name="Nguyen N.H."/>
            <person name="Vilgalys R."/>
            <person name="Ruytinx J."/>
            <person name="Liao H.L."/>
            <person name="Branco S."/>
            <person name="Kuo A."/>
            <person name="LaButti K."/>
            <person name="Lipzen A."/>
            <person name="Andreopoulos W."/>
            <person name="Pangilinan J."/>
            <person name="Riley R."/>
            <person name="Hundley H."/>
            <person name="Na H."/>
            <person name="Barry K."/>
            <person name="Grigoriev I.V."/>
            <person name="Stajich J.E."/>
            <person name="Kennedy P.G."/>
        </authorList>
    </citation>
    <scope>NUCLEOTIDE SEQUENCE</scope>
    <source>
        <strain evidence="1">MN1</strain>
    </source>
</reference>
<dbReference type="OrthoDB" id="2840473at2759"/>
<feature type="non-terminal residue" evidence="1">
    <location>
        <position position="1"/>
    </location>
</feature>
<evidence type="ECO:0000313" key="2">
    <source>
        <dbReference type="Proteomes" id="UP000807769"/>
    </source>
</evidence>
<name>A0A9P7DXR0_9AGAM</name>
<dbReference type="InterPro" id="IPR036691">
    <property type="entry name" value="Endo/exonu/phosph_ase_sf"/>
</dbReference>
<evidence type="ECO:0000313" key="1">
    <source>
        <dbReference type="EMBL" id="KAG1805658.1"/>
    </source>
</evidence>
<accession>A0A9P7DXR0</accession>
<dbReference type="GeneID" id="64623493"/>
<gene>
    <name evidence="1" type="ORF">BJ212DRAFT_1229116</name>
</gene>
<dbReference type="EMBL" id="JABBWG010000051">
    <property type="protein sequence ID" value="KAG1805658.1"/>
    <property type="molecule type" value="Genomic_DNA"/>
</dbReference>
<protein>
    <recommendedName>
        <fullName evidence="3">Endonuclease/exonuclease/phosphatase domain-containing protein</fullName>
    </recommendedName>
</protein>
<keyword evidence="2" id="KW-1185">Reference proteome</keyword>
<dbReference type="Proteomes" id="UP000807769">
    <property type="component" value="Unassembled WGS sequence"/>
</dbReference>
<feature type="non-terminal residue" evidence="1">
    <location>
        <position position="82"/>
    </location>
</feature>
<organism evidence="1 2">
    <name type="scientific">Suillus subaureus</name>
    <dbReference type="NCBI Taxonomy" id="48587"/>
    <lineage>
        <taxon>Eukaryota</taxon>
        <taxon>Fungi</taxon>
        <taxon>Dikarya</taxon>
        <taxon>Basidiomycota</taxon>
        <taxon>Agaricomycotina</taxon>
        <taxon>Agaricomycetes</taxon>
        <taxon>Agaricomycetidae</taxon>
        <taxon>Boletales</taxon>
        <taxon>Suillineae</taxon>
        <taxon>Suillaceae</taxon>
        <taxon>Suillus</taxon>
    </lineage>
</organism>
<sequence length="82" mass="9565">DWDIIAIQEPTIDTKGNTRATPDWHIVYPTHRYTQAKRLRTVTLVHKHINTNSWRQLPFPSADVVIIQFTGSFGKLTIFNIY</sequence>
<dbReference type="RefSeq" id="XP_041187356.1">
    <property type="nucleotide sequence ID" value="XM_041329476.1"/>
</dbReference>
<dbReference type="SUPFAM" id="SSF56219">
    <property type="entry name" value="DNase I-like"/>
    <property type="match status" value="1"/>
</dbReference>
<comment type="caution">
    <text evidence="1">The sequence shown here is derived from an EMBL/GenBank/DDBJ whole genome shotgun (WGS) entry which is preliminary data.</text>
</comment>
<dbReference type="Gene3D" id="3.60.10.10">
    <property type="entry name" value="Endonuclease/exonuclease/phosphatase"/>
    <property type="match status" value="1"/>
</dbReference>
<evidence type="ECO:0008006" key="3">
    <source>
        <dbReference type="Google" id="ProtNLM"/>
    </source>
</evidence>
<dbReference type="AlphaFoldDB" id="A0A9P7DXR0"/>